<accession>A0ACC1LVX4</accession>
<evidence type="ECO:0000313" key="2">
    <source>
        <dbReference type="Proteomes" id="UP001139981"/>
    </source>
</evidence>
<reference evidence="1" key="1">
    <citation type="submission" date="2022-07" db="EMBL/GenBank/DDBJ databases">
        <title>Phylogenomic reconstructions and comparative analyses of Kickxellomycotina fungi.</title>
        <authorList>
            <person name="Reynolds N.K."/>
            <person name="Stajich J.E."/>
            <person name="Barry K."/>
            <person name="Grigoriev I.V."/>
            <person name="Crous P."/>
            <person name="Smith M.E."/>
        </authorList>
    </citation>
    <scope>NUCLEOTIDE SEQUENCE</scope>
    <source>
        <strain evidence="1">CBS 190363</strain>
    </source>
</reference>
<feature type="non-terminal residue" evidence="1">
    <location>
        <position position="360"/>
    </location>
</feature>
<gene>
    <name evidence="1" type="ORF">IWW38_005419</name>
</gene>
<proteinExistence type="predicted"/>
<evidence type="ECO:0000313" key="1">
    <source>
        <dbReference type="EMBL" id="KAJ2884518.1"/>
    </source>
</evidence>
<organism evidence="1 2">
    <name type="scientific">Coemansia aciculifera</name>
    <dbReference type="NCBI Taxonomy" id="417176"/>
    <lineage>
        <taxon>Eukaryota</taxon>
        <taxon>Fungi</taxon>
        <taxon>Fungi incertae sedis</taxon>
        <taxon>Zoopagomycota</taxon>
        <taxon>Kickxellomycotina</taxon>
        <taxon>Kickxellomycetes</taxon>
        <taxon>Kickxellales</taxon>
        <taxon>Kickxellaceae</taxon>
        <taxon>Coemansia</taxon>
    </lineage>
</organism>
<comment type="caution">
    <text evidence="1">The sequence shown here is derived from an EMBL/GenBank/DDBJ whole genome shotgun (WGS) entry which is preliminary data.</text>
</comment>
<keyword evidence="2" id="KW-1185">Reference proteome</keyword>
<name>A0ACC1LVX4_9FUNG</name>
<sequence>MADDLLRLWVLQEEQVVTYRRLSRELRVHVNVAKQAMLEFYEASKSNCHATFLVTGSKRPSASNKSSSSSELPELLIKLVPAADLSSAQQDLDNAAFHIYSIERHATNGKHVLTTANISAGPIRDMAELSVVGSSVTRVSVASVSRAPPVKAEKIAVASSAGSIDSSADMQSQTDAPSASSPAVKPKSSKSFFGKQIAKSVHTKKQSADSQAEPAEVSIKVEAKTPIESQADSDVDMDNAESSRAENKRRIEDMFDDDDDDDFENFDDISSAAESRSNRETQVTATTASRDASDIEMSDSESREASANDSNADSQDMQVVVDSQQPGDGNRRVRKRRKVSRIKHTKNSRNMLVTQTVDEW</sequence>
<dbReference type="EMBL" id="JANBVB010002516">
    <property type="protein sequence ID" value="KAJ2884518.1"/>
    <property type="molecule type" value="Genomic_DNA"/>
</dbReference>
<dbReference type="Proteomes" id="UP001139981">
    <property type="component" value="Unassembled WGS sequence"/>
</dbReference>
<protein>
    <submittedName>
        <fullName evidence="1">Uncharacterized protein</fullName>
    </submittedName>
</protein>